<dbReference type="PROSITE" id="PS50879">
    <property type="entry name" value="RNASE_H_1"/>
    <property type="match status" value="1"/>
</dbReference>
<dbReference type="OrthoDB" id="2797645at2759"/>
<dbReference type="SUPFAM" id="SSF53098">
    <property type="entry name" value="Ribonuclease H-like"/>
    <property type="match status" value="1"/>
</dbReference>
<proteinExistence type="predicted"/>
<evidence type="ECO:0000259" key="1">
    <source>
        <dbReference type="PROSITE" id="PS50879"/>
    </source>
</evidence>
<dbReference type="AlphaFoldDB" id="A0A8E2AMQ2"/>
<dbReference type="GO" id="GO:0004523">
    <property type="term" value="F:RNA-DNA hybrid ribonuclease activity"/>
    <property type="evidence" value="ECO:0007669"/>
    <property type="project" value="InterPro"/>
</dbReference>
<protein>
    <recommendedName>
        <fullName evidence="1">RNase H type-1 domain-containing protein</fullName>
    </recommendedName>
</protein>
<dbReference type="Gene3D" id="3.30.420.10">
    <property type="entry name" value="Ribonuclease H-like superfamily/Ribonuclease H"/>
    <property type="match status" value="1"/>
</dbReference>
<dbReference type="InterPro" id="IPR012337">
    <property type="entry name" value="RNaseH-like_sf"/>
</dbReference>
<accession>A0A8E2AMQ2</accession>
<gene>
    <name evidence="2" type="ORF">OBBRIDRAFT_715138</name>
</gene>
<evidence type="ECO:0000313" key="2">
    <source>
        <dbReference type="EMBL" id="OCH87366.1"/>
    </source>
</evidence>
<feature type="domain" description="RNase H type-1" evidence="1">
    <location>
        <begin position="1"/>
        <end position="27"/>
    </location>
</feature>
<sequence>LTPRWVPGHMDVRGNELADTEAKKAASGVSSHPSRLPKLLRSTLPASSSALKQHFNKLLKNLARDSWSKSTRYARMQAID</sequence>
<dbReference type="GO" id="GO:0003676">
    <property type="term" value="F:nucleic acid binding"/>
    <property type="evidence" value="ECO:0007669"/>
    <property type="project" value="InterPro"/>
</dbReference>
<organism evidence="2 3">
    <name type="scientific">Obba rivulosa</name>
    <dbReference type="NCBI Taxonomy" id="1052685"/>
    <lineage>
        <taxon>Eukaryota</taxon>
        <taxon>Fungi</taxon>
        <taxon>Dikarya</taxon>
        <taxon>Basidiomycota</taxon>
        <taxon>Agaricomycotina</taxon>
        <taxon>Agaricomycetes</taxon>
        <taxon>Polyporales</taxon>
        <taxon>Gelatoporiaceae</taxon>
        <taxon>Obba</taxon>
    </lineage>
</organism>
<dbReference type="InterPro" id="IPR002156">
    <property type="entry name" value="RNaseH_domain"/>
</dbReference>
<dbReference type="InterPro" id="IPR036397">
    <property type="entry name" value="RNaseH_sf"/>
</dbReference>
<keyword evidence="3" id="KW-1185">Reference proteome</keyword>
<feature type="non-terminal residue" evidence="2">
    <location>
        <position position="1"/>
    </location>
</feature>
<feature type="non-terminal residue" evidence="2">
    <location>
        <position position="80"/>
    </location>
</feature>
<dbReference type="EMBL" id="KV722488">
    <property type="protein sequence ID" value="OCH87366.1"/>
    <property type="molecule type" value="Genomic_DNA"/>
</dbReference>
<reference evidence="2 3" key="1">
    <citation type="submission" date="2016-07" db="EMBL/GenBank/DDBJ databases">
        <title>Draft genome of the white-rot fungus Obba rivulosa 3A-2.</title>
        <authorList>
            <consortium name="DOE Joint Genome Institute"/>
            <person name="Miettinen O."/>
            <person name="Riley R."/>
            <person name="Acob R."/>
            <person name="Barry K."/>
            <person name="Cullen D."/>
            <person name="De Vries R."/>
            <person name="Hainaut M."/>
            <person name="Hatakka A."/>
            <person name="Henrissat B."/>
            <person name="Hilden K."/>
            <person name="Kuo R."/>
            <person name="Labutti K."/>
            <person name="Lipzen A."/>
            <person name="Makela M.R."/>
            <person name="Sandor L."/>
            <person name="Spatafora J.W."/>
            <person name="Grigoriev I.V."/>
            <person name="Hibbett D.S."/>
        </authorList>
    </citation>
    <scope>NUCLEOTIDE SEQUENCE [LARGE SCALE GENOMIC DNA]</scope>
    <source>
        <strain evidence="2 3">3A-2</strain>
    </source>
</reference>
<name>A0A8E2AMQ2_9APHY</name>
<evidence type="ECO:0000313" key="3">
    <source>
        <dbReference type="Proteomes" id="UP000250043"/>
    </source>
</evidence>
<dbReference type="Proteomes" id="UP000250043">
    <property type="component" value="Unassembled WGS sequence"/>
</dbReference>